<organism evidence="10 11">
    <name type="scientific">Ramalina farinacea</name>
    <dbReference type="NCBI Taxonomy" id="258253"/>
    <lineage>
        <taxon>Eukaryota</taxon>
        <taxon>Fungi</taxon>
        <taxon>Dikarya</taxon>
        <taxon>Ascomycota</taxon>
        <taxon>Pezizomycotina</taxon>
        <taxon>Lecanoromycetes</taxon>
        <taxon>OSLEUM clade</taxon>
        <taxon>Lecanoromycetidae</taxon>
        <taxon>Lecanorales</taxon>
        <taxon>Lecanorineae</taxon>
        <taxon>Ramalinaceae</taxon>
        <taxon>Ramalina</taxon>
    </lineage>
</organism>
<dbReference type="InterPro" id="IPR016039">
    <property type="entry name" value="Thiolase-like"/>
</dbReference>
<feature type="active site" description="Proton donor; for dehydratase activity" evidence="6">
    <location>
        <position position="1361"/>
    </location>
</feature>
<dbReference type="InterPro" id="IPR049900">
    <property type="entry name" value="PKS_mFAS_DH"/>
</dbReference>
<dbReference type="InterPro" id="IPR013094">
    <property type="entry name" value="AB_hydrolase_3"/>
</dbReference>
<dbReference type="InterPro" id="IPR041068">
    <property type="entry name" value="HTH_51"/>
</dbReference>
<accession>A0AA43QHL2</accession>
<dbReference type="EMBL" id="JAPUFD010000004">
    <property type="protein sequence ID" value="MDI1486703.1"/>
    <property type="molecule type" value="Genomic_DNA"/>
</dbReference>
<keyword evidence="2" id="KW-0597">Phosphoprotein</keyword>
<feature type="region of interest" description="C-terminal hotdog fold" evidence="6">
    <location>
        <begin position="1300"/>
        <end position="1449"/>
    </location>
</feature>
<dbReference type="Pfam" id="PF00109">
    <property type="entry name" value="ketoacyl-synt"/>
    <property type="match status" value="1"/>
</dbReference>
<evidence type="ECO:0000256" key="5">
    <source>
        <dbReference type="ARBA" id="ARBA00023268"/>
    </source>
</evidence>
<evidence type="ECO:0000259" key="7">
    <source>
        <dbReference type="PROSITE" id="PS50075"/>
    </source>
</evidence>
<evidence type="ECO:0000313" key="11">
    <source>
        <dbReference type="Proteomes" id="UP001161017"/>
    </source>
</evidence>
<dbReference type="InterPro" id="IPR014030">
    <property type="entry name" value="Ketoacyl_synth_N"/>
</dbReference>
<feature type="domain" description="Carrier" evidence="7">
    <location>
        <begin position="1509"/>
        <end position="1583"/>
    </location>
</feature>
<dbReference type="PANTHER" id="PTHR43775:SF21">
    <property type="entry name" value="NON-REDUCING POLYKETIDE SYNTHASE AUSA-RELATED"/>
    <property type="match status" value="1"/>
</dbReference>
<dbReference type="Pfam" id="PF00698">
    <property type="entry name" value="Acyl_transf_1"/>
    <property type="match status" value="1"/>
</dbReference>
<feature type="domain" description="Ketosynthase family 3 (KS3)" evidence="8">
    <location>
        <begin position="253"/>
        <end position="671"/>
    </location>
</feature>
<protein>
    <submittedName>
        <fullName evidence="10">Type I Iterative PKS</fullName>
    </submittedName>
</protein>
<dbReference type="GO" id="GO:0044550">
    <property type="term" value="P:secondary metabolite biosynthetic process"/>
    <property type="evidence" value="ECO:0007669"/>
    <property type="project" value="TreeGrafter"/>
</dbReference>
<dbReference type="Gene3D" id="3.30.70.3290">
    <property type="match status" value="1"/>
</dbReference>
<keyword evidence="4" id="KW-0808">Transferase</keyword>
<evidence type="ECO:0000259" key="9">
    <source>
        <dbReference type="PROSITE" id="PS52019"/>
    </source>
</evidence>
<dbReference type="GO" id="GO:0006633">
    <property type="term" value="P:fatty acid biosynthetic process"/>
    <property type="evidence" value="ECO:0007669"/>
    <property type="project" value="TreeGrafter"/>
</dbReference>
<feature type="region of interest" description="N-terminal hotdog fold" evidence="6">
    <location>
        <begin position="1143"/>
        <end position="1274"/>
    </location>
</feature>
<sequence length="2457" mass="268193">MSLAPPSTTGMAPPSIVAFGSQITWPSSEYLFQLRAALLLESRLQSFVLAIKDLPAVGGVQGFCTGMLSATAVASSRSEEDVNAFGAVALKLALCIGAYVDLDGAFAAESNETTSIAVRWRSEAGHDRILETLKGYPNAYISVLYDSTDVTLTCPKDSVAALTQQLSVQDLADWRLTISAAVSPLIRVKKPVAACFGLVDFIPSSVIRESGLKVNKMKGSKLFPSRLAGLESALPSGAITPEVSAPQDGRYPDHSVAVIGMACKFPGADSLAEFWDLLTAGTSMCEEMPEMRFSARGLRRSQDGKLKFWGNFLRDVDAFDHKFFKKSSREAATMDPQQRLLLEVAYQAVESSGYFGDLLHTITDDIGCFIGACSNDYNDNVASHPPNAFSSLGTLHAFLSGKISHYFGWTGPSVVYDTACSSSAVAIHQACNALILGECSQALAGGVSVYTNPNFYQNLAAASFLSPTGPTKPFDAKGDGYCRGEGAGLVMLKKLSRALADEDNILGVISGSAVNQNSNSTYITVPHSPSQVSLYKKISKLSGIDPANVSFVEAHGTGTPVGDPIEFASIRDAFAGPNRTSPLHVASVKGNIGHLEGASGVAALIKTLLMMQYKTLPIQANYSSLNPKIPALEPDRLAIPTFTQEWRTDFQVACINNYGAAGSNAALMLCQSPSVTAYNQFKATTSPRTPIVVSAHSEEALRTYCIALQNTIAPLTDSNESLSSLAFNLSHKQNRSLSYTIATTVSNLTELRSQLSSIKSGAIRPQKSARAKPVILCFGGQVSNAVGLSKELYDAVALLRLHLDACDVVLRSLGLDGLYPQIFQTVAIEDIVTLHGLLFSLQYSCARSWMDAGMKIDALVGHSFGQLTALCVSGTISLSDGLKLVTGRASLMQKHWGPEPGSMISIEADLGTVLNYLSSSQGVEIACYNGPTSHVLVAVAPAIDRLQTELAGAGVKHKRLNVTNGYHSPLTEPLLPALQALAEQLTYSQPKIQLHTCTRDRSIALGPEEIKSHTRTPVYFGQAVERLAQTLGPATWLEAGSNSSVTSMARRALDASTVASHTFQAINLGGVDAVGTLADATLNLWKAGHHVHFWPFHRSQSHDYRGINLPPYQFEKSRHWLSWVDTAQIPAILEPAKPLVQRERVLLSLTKFRDQSQQEAEFAVDSQSEDYRFYVEGHAVLAEPLCPAPLYVELVSRAAMMLTSEAGASGFVPCVEDLEIMAPLGMNDRAITIVLKRGDSNTPAYTFELASKAEFDAKGSTHATGRVSLHQESARLLTDFSRYERLIRYHKIDEIKNDPNSDIVQGPMIYKAFSRVVIYRPHYKGVRSIYGRGQEVVGLVSLPSCDHSALQSNCTNPLAVDNFIQIAGLHVNCLNECKDSEVFVCTKVESIQLTFDFKNSKLWAVYSSFTSIGDREIVNDVFVFDRETNRLVMMVLGAHFMRVMINSLTKVLSRANHPQLATVDPTAKAFSHSHAAPSVMPATREPILLSSSLKAKKNPKLKVVDDAVAVVDSDIKKLLNHVTDVPIEDFKDDSTLEELGIDSLMITEVMGEICKFFEMHISAGDFANLVDVKSLRGYLVARGCGGGAKSYTPDPSSQSDSEDSLIASPAMTAATSTDDIAGLQKDLQTDLAKLVASHLETDMLMSREINLANEGLDSLLSIELATDIKKNFGATVDMSLLDGDSTFGDLLDMVTSQTHTSLPIVKAKIASTVPATTDLSINYPQPLKREGPASLLNGQQAFENIRFDYDVHTKRTGFSDFWKTVYPTQARLVLAYTVEAFAMLGCQLSSMSPGQRLPRVQVLPKHDPLMNQLYEILIAGSLVNSSGTDLLRSTTPVDPTHSSTMFRGILDAHPQHASEHKLLNITGSKLADCLTGAADPLQLLFRSKENKELLEDVYTNGPMYEAITKLLASFLDLAYETTETGDTFHILELGGGTGGTTKYIIDFLSRKNVSFTYTFTDLSGSLVTAARKKFAGRSNMEFQPLDVEKPPPEKFLSKFHTIISTNCIHATRNLQLSSTNIRQMLRLDGFVSLVEFTRNICWFDLVFGLLEGWWLYEDGRKHVLASENFWDRSMRAAGFKHVTWTDGNSEEARTLRIITGFNAEAEKDSFKPTKKGSRRPKVETVVWKQAGPTTLYADVYIPRDITLGEKRPIALLIHSGGHVLFTRKEVDLKQISILHADGFLPVSVDYRLCPELNIINGPMNDIAEALRWSRFHLPSLAPSLAHGLQADGEKVVAVGWSTGGTLAMTIAFTAPQRGLRAPDAILAFYCPTDYEDDWWKSPIYPSASVSDPSEAYNLLEGIQKDPIANYYPAMNINYPGMIMSLSDPRWRFILHMNWRAQTTSFLLNPPSPDSASTTHKDQPTPTQAQIASISPYAQILENNYRTPTFLIHGQQDDMIPYQQSVKTVEALKAQGIEGHCEIVEGGKHLFDTFPEIGVDFEPSVRRAYQWLAVRVKA</sequence>
<dbReference type="InterPro" id="IPR013217">
    <property type="entry name" value="Methyltransf_12"/>
</dbReference>
<dbReference type="SUPFAM" id="SSF53335">
    <property type="entry name" value="S-adenosyl-L-methionine-dependent methyltransferases"/>
    <property type="match status" value="1"/>
</dbReference>
<dbReference type="InterPro" id="IPR009081">
    <property type="entry name" value="PP-bd_ACP"/>
</dbReference>
<dbReference type="GO" id="GO:0008168">
    <property type="term" value="F:methyltransferase activity"/>
    <property type="evidence" value="ECO:0007669"/>
    <property type="project" value="UniProtKB-KW"/>
</dbReference>
<feature type="active site" description="Proton acceptor; for dehydratase activity" evidence="6">
    <location>
        <position position="1178"/>
    </location>
</feature>
<dbReference type="Pfam" id="PF02801">
    <property type="entry name" value="Ketoacyl-synt_C"/>
    <property type="match status" value="1"/>
</dbReference>
<dbReference type="CDD" id="cd00833">
    <property type="entry name" value="PKS"/>
    <property type="match status" value="1"/>
</dbReference>
<evidence type="ECO:0000256" key="2">
    <source>
        <dbReference type="ARBA" id="ARBA00022553"/>
    </source>
</evidence>
<feature type="domain" description="PKS/mFAS DH" evidence="9">
    <location>
        <begin position="1143"/>
        <end position="1449"/>
    </location>
</feature>
<dbReference type="GO" id="GO:0006508">
    <property type="term" value="P:proteolysis"/>
    <property type="evidence" value="ECO:0007669"/>
    <property type="project" value="InterPro"/>
</dbReference>
<feature type="domain" description="Carrier" evidence="7">
    <location>
        <begin position="1618"/>
        <end position="1698"/>
    </location>
</feature>
<dbReference type="InterPro" id="IPR042104">
    <property type="entry name" value="PKS_dehydratase_sf"/>
</dbReference>
<evidence type="ECO:0000256" key="3">
    <source>
        <dbReference type="ARBA" id="ARBA00022603"/>
    </source>
</evidence>
<dbReference type="InterPro" id="IPR020841">
    <property type="entry name" value="PKS_Beta-ketoAc_synthase_dom"/>
</dbReference>
<proteinExistence type="predicted"/>
<dbReference type="InterPro" id="IPR001227">
    <property type="entry name" value="Ac_transferase_dom_sf"/>
</dbReference>
<dbReference type="SMART" id="SM00827">
    <property type="entry name" value="PKS_AT"/>
    <property type="match status" value="1"/>
</dbReference>
<dbReference type="PROSITE" id="PS52004">
    <property type="entry name" value="KS3_2"/>
    <property type="match status" value="1"/>
</dbReference>
<dbReference type="Pfam" id="PF07859">
    <property type="entry name" value="Abhydrolase_3"/>
    <property type="match status" value="1"/>
</dbReference>
<keyword evidence="5" id="KW-0511">Multifunctional enzyme</keyword>
<keyword evidence="3" id="KW-0489">Methyltransferase</keyword>
<evidence type="ECO:0000256" key="1">
    <source>
        <dbReference type="ARBA" id="ARBA00022450"/>
    </source>
</evidence>
<dbReference type="InterPro" id="IPR050091">
    <property type="entry name" value="PKS_NRPS_Biosynth_Enz"/>
</dbReference>
<dbReference type="GO" id="GO:0004312">
    <property type="term" value="F:fatty acid synthase activity"/>
    <property type="evidence" value="ECO:0007669"/>
    <property type="project" value="TreeGrafter"/>
</dbReference>
<dbReference type="SUPFAM" id="SSF55048">
    <property type="entry name" value="Probable ACP-binding domain of malonyl-CoA ACP transacylase"/>
    <property type="match status" value="1"/>
</dbReference>
<dbReference type="InterPro" id="IPR036736">
    <property type="entry name" value="ACP-like_sf"/>
</dbReference>
<dbReference type="Gene3D" id="3.40.50.150">
    <property type="entry name" value="Vaccinia Virus protein VP39"/>
    <property type="match status" value="1"/>
</dbReference>
<dbReference type="InterPro" id="IPR016036">
    <property type="entry name" value="Malonyl_transacylase_ACP-bd"/>
</dbReference>
<comment type="caution">
    <text evidence="10">The sequence shown here is derived from an EMBL/GenBank/DDBJ whole genome shotgun (WGS) entry which is preliminary data.</text>
</comment>
<dbReference type="Pfam" id="PF00550">
    <property type="entry name" value="PP-binding"/>
    <property type="match status" value="2"/>
</dbReference>
<dbReference type="InterPro" id="IPR016035">
    <property type="entry name" value="Acyl_Trfase/lysoPLipase"/>
</dbReference>
<evidence type="ECO:0000259" key="8">
    <source>
        <dbReference type="PROSITE" id="PS52004"/>
    </source>
</evidence>
<dbReference type="SUPFAM" id="SSF53901">
    <property type="entry name" value="Thiolase-like"/>
    <property type="match status" value="1"/>
</dbReference>
<dbReference type="Pfam" id="PF08242">
    <property type="entry name" value="Methyltransf_12"/>
    <property type="match status" value="1"/>
</dbReference>
<dbReference type="PROSITE" id="PS50075">
    <property type="entry name" value="CARRIER"/>
    <property type="match status" value="2"/>
</dbReference>
<dbReference type="Gene3D" id="3.10.129.110">
    <property type="entry name" value="Polyketide synthase dehydratase"/>
    <property type="match status" value="1"/>
</dbReference>
<dbReference type="Gene3D" id="3.40.50.1820">
    <property type="entry name" value="alpha/beta hydrolase"/>
    <property type="match status" value="1"/>
</dbReference>
<dbReference type="Gene3D" id="3.40.366.10">
    <property type="entry name" value="Malonyl-Coenzyme A Acyl Carrier Protein, domain 2"/>
    <property type="match status" value="2"/>
</dbReference>
<evidence type="ECO:0000313" key="10">
    <source>
        <dbReference type="EMBL" id="MDI1486703.1"/>
    </source>
</evidence>
<dbReference type="Gene3D" id="1.10.1200.10">
    <property type="entry name" value="ACP-like"/>
    <property type="match status" value="2"/>
</dbReference>
<dbReference type="InterPro" id="IPR029058">
    <property type="entry name" value="AB_hydrolase_fold"/>
</dbReference>
<dbReference type="Pfam" id="PF18558">
    <property type="entry name" value="HTH_51"/>
    <property type="match status" value="1"/>
</dbReference>
<name>A0AA43QHL2_9LECA</name>
<dbReference type="Pfam" id="PF00326">
    <property type="entry name" value="Peptidase_S9"/>
    <property type="match status" value="1"/>
</dbReference>
<dbReference type="InterPro" id="IPR029063">
    <property type="entry name" value="SAM-dependent_MTases_sf"/>
</dbReference>
<dbReference type="InterPro" id="IPR014031">
    <property type="entry name" value="Ketoacyl_synth_C"/>
</dbReference>
<dbReference type="GO" id="GO:0032259">
    <property type="term" value="P:methylation"/>
    <property type="evidence" value="ECO:0007669"/>
    <property type="project" value="UniProtKB-KW"/>
</dbReference>
<dbReference type="InterPro" id="IPR001375">
    <property type="entry name" value="Peptidase_S9_cat"/>
</dbReference>
<dbReference type="InterPro" id="IPR032088">
    <property type="entry name" value="SAT"/>
</dbReference>
<dbReference type="SUPFAM" id="SSF52151">
    <property type="entry name" value="FabD/lysophospholipase-like"/>
    <property type="match status" value="1"/>
</dbReference>
<dbReference type="Pfam" id="PF16073">
    <property type="entry name" value="SAT"/>
    <property type="match status" value="1"/>
</dbReference>
<reference evidence="10" key="1">
    <citation type="journal article" date="2023" name="Genome Biol. Evol.">
        <title>First Whole Genome Sequence and Flow Cytometry Genome Size Data for the Lichen-Forming Fungus Ramalina farinacea (Ascomycota).</title>
        <authorList>
            <person name="Llewellyn T."/>
            <person name="Mian S."/>
            <person name="Hill R."/>
            <person name="Leitch I.J."/>
            <person name="Gaya E."/>
        </authorList>
    </citation>
    <scope>NUCLEOTIDE SEQUENCE</scope>
    <source>
        <strain evidence="10">LIQ254RAFAR</strain>
    </source>
</reference>
<dbReference type="Gene3D" id="3.40.47.10">
    <property type="match status" value="1"/>
</dbReference>
<keyword evidence="11" id="KW-1185">Reference proteome</keyword>
<dbReference type="PROSITE" id="PS52019">
    <property type="entry name" value="PKS_MFAS_DH"/>
    <property type="match status" value="1"/>
</dbReference>
<dbReference type="SUPFAM" id="SSF47336">
    <property type="entry name" value="ACP-like"/>
    <property type="match status" value="2"/>
</dbReference>
<dbReference type="PANTHER" id="PTHR43775">
    <property type="entry name" value="FATTY ACID SYNTHASE"/>
    <property type="match status" value="1"/>
</dbReference>
<dbReference type="SUPFAM" id="SSF53474">
    <property type="entry name" value="alpha/beta-Hydrolases"/>
    <property type="match status" value="1"/>
</dbReference>
<gene>
    <name evidence="10" type="ORF">OHK93_005963</name>
</gene>
<evidence type="ECO:0000256" key="6">
    <source>
        <dbReference type="PROSITE-ProRule" id="PRU01363"/>
    </source>
</evidence>
<dbReference type="SMART" id="SM00825">
    <property type="entry name" value="PKS_KS"/>
    <property type="match status" value="1"/>
</dbReference>
<evidence type="ECO:0000256" key="4">
    <source>
        <dbReference type="ARBA" id="ARBA00022679"/>
    </source>
</evidence>
<dbReference type="InterPro" id="IPR014043">
    <property type="entry name" value="Acyl_transferase_dom"/>
</dbReference>
<dbReference type="GO" id="GO:0008236">
    <property type="term" value="F:serine-type peptidase activity"/>
    <property type="evidence" value="ECO:0007669"/>
    <property type="project" value="InterPro"/>
</dbReference>
<keyword evidence="1" id="KW-0596">Phosphopantetheine</keyword>
<dbReference type="Proteomes" id="UP001161017">
    <property type="component" value="Unassembled WGS sequence"/>
</dbReference>